<sequence>MRYRYPDYCKAHALAGESPLPLIGEVPYRGNAYVDIYHGKVGQLPIQLKVWRGAPMAVEARADFLLQLMRGLDDWKRASVHQNVSLFLGLSDKPEWQPLPSLVTPLYSNGNIVQYIKQNPGISVLSLLHNVADALQFMHSLDPPVVHGGVRGNNIVIADNGEARLTDLCINFLPHPQDFAMVRDELEPARWYAPEVIVPPKELANECNVTTPESDVYSFGMTMLEVYGGKKPYADMRHYSYIHAASQGIRPPRPDTEALTDSVWALITACWAQESRHRPQMKTIRGSIHALYLQSFANSSTGHI</sequence>
<evidence type="ECO:0000313" key="3">
    <source>
        <dbReference type="Proteomes" id="UP000565441"/>
    </source>
</evidence>
<dbReference type="InterPro" id="IPR000719">
    <property type="entry name" value="Prot_kinase_dom"/>
</dbReference>
<feature type="domain" description="Protein kinase" evidence="1">
    <location>
        <begin position="1"/>
        <end position="292"/>
    </location>
</feature>
<reference evidence="2 3" key="1">
    <citation type="journal article" date="2020" name="ISME J.">
        <title>Uncovering the hidden diversity of litter-decomposition mechanisms in mushroom-forming fungi.</title>
        <authorList>
            <person name="Floudas D."/>
            <person name="Bentzer J."/>
            <person name="Ahren D."/>
            <person name="Johansson T."/>
            <person name="Persson P."/>
            <person name="Tunlid A."/>
        </authorList>
    </citation>
    <scope>NUCLEOTIDE SEQUENCE [LARGE SCALE GENOMIC DNA]</scope>
    <source>
        <strain evidence="2 3">CBS 661.87</strain>
    </source>
</reference>
<dbReference type="EMBL" id="JAACJP010000026">
    <property type="protein sequence ID" value="KAF5376993.1"/>
    <property type="molecule type" value="Genomic_DNA"/>
</dbReference>
<dbReference type="PROSITE" id="PS50011">
    <property type="entry name" value="PROTEIN_KINASE_DOM"/>
    <property type="match status" value="1"/>
</dbReference>
<dbReference type="GO" id="GO:0005524">
    <property type="term" value="F:ATP binding"/>
    <property type="evidence" value="ECO:0007669"/>
    <property type="project" value="InterPro"/>
</dbReference>
<dbReference type="Gene3D" id="1.10.510.10">
    <property type="entry name" value="Transferase(Phosphotransferase) domain 1"/>
    <property type="match status" value="1"/>
</dbReference>
<dbReference type="InterPro" id="IPR001245">
    <property type="entry name" value="Ser-Thr/Tyr_kinase_cat_dom"/>
</dbReference>
<protein>
    <recommendedName>
        <fullName evidence="1">Protein kinase domain-containing protein</fullName>
    </recommendedName>
</protein>
<dbReference type="OrthoDB" id="538607at2759"/>
<dbReference type="Proteomes" id="UP000565441">
    <property type="component" value="Unassembled WGS sequence"/>
</dbReference>
<dbReference type="GO" id="GO:0004674">
    <property type="term" value="F:protein serine/threonine kinase activity"/>
    <property type="evidence" value="ECO:0007669"/>
    <property type="project" value="TreeGrafter"/>
</dbReference>
<dbReference type="Pfam" id="PF07714">
    <property type="entry name" value="PK_Tyr_Ser-Thr"/>
    <property type="match status" value="1"/>
</dbReference>
<dbReference type="PANTHER" id="PTHR44329">
    <property type="entry name" value="SERINE/THREONINE-PROTEIN KINASE TNNI3K-RELATED"/>
    <property type="match status" value="1"/>
</dbReference>
<name>A0A8H5H5B7_9AGAR</name>
<organism evidence="2 3">
    <name type="scientific">Tricholomella constricta</name>
    <dbReference type="NCBI Taxonomy" id="117010"/>
    <lineage>
        <taxon>Eukaryota</taxon>
        <taxon>Fungi</taxon>
        <taxon>Dikarya</taxon>
        <taxon>Basidiomycota</taxon>
        <taxon>Agaricomycotina</taxon>
        <taxon>Agaricomycetes</taxon>
        <taxon>Agaricomycetidae</taxon>
        <taxon>Agaricales</taxon>
        <taxon>Tricholomatineae</taxon>
        <taxon>Lyophyllaceae</taxon>
        <taxon>Tricholomella</taxon>
    </lineage>
</organism>
<dbReference type="InterPro" id="IPR011009">
    <property type="entry name" value="Kinase-like_dom_sf"/>
</dbReference>
<evidence type="ECO:0000313" key="2">
    <source>
        <dbReference type="EMBL" id="KAF5376993.1"/>
    </source>
</evidence>
<dbReference type="InterPro" id="IPR051681">
    <property type="entry name" value="Ser/Thr_Kinases-Pseudokinases"/>
</dbReference>
<accession>A0A8H5H5B7</accession>
<proteinExistence type="predicted"/>
<dbReference type="SUPFAM" id="SSF56112">
    <property type="entry name" value="Protein kinase-like (PK-like)"/>
    <property type="match status" value="1"/>
</dbReference>
<keyword evidence="3" id="KW-1185">Reference proteome</keyword>
<comment type="caution">
    <text evidence="2">The sequence shown here is derived from an EMBL/GenBank/DDBJ whole genome shotgun (WGS) entry which is preliminary data.</text>
</comment>
<evidence type="ECO:0000259" key="1">
    <source>
        <dbReference type="PROSITE" id="PS50011"/>
    </source>
</evidence>
<gene>
    <name evidence="2" type="ORF">D9615_007300</name>
</gene>
<dbReference type="AlphaFoldDB" id="A0A8H5H5B7"/>